<dbReference type="EMBL" id="JAWXYB010000018">
    <property type="protein sequence ID" value="MDX5931636.1"/>
    <property type="molecule type" value="Genomic_DNA"/>
</dbReference>
<sequence length="183" mass="20323">MRADHTLTKRGKRTPVDCGDLPFLIRRDGTWLYRGSPIGRKSMVCLFASVLKRDAEGQFLLETPAERGRIDVEDAPFVAVEVDWVGVGRDQVLNFRINTDQTIAAGAEHPLRIAHDMLTCEPTPYLLVRNGDGMFPIEARISRSVYYELVALAEPGIKFGKNVLGVWSQGVFFSLGELSPCGD</sequence>
<dbReference type="Pfam" id="PF06938">
    <property type="entry name" value="DUF1285_N"/>
    <property type="match status" value="1"/>
</dbReference>
<dbReference type="PIRSF" id="PIRSF029557">
    <property type="entry name" value="UCP029557"/>
    <property type="match status" value="1"/>
</dbReference>
<dbReference type="InterPro" id="IPR048341">
    <property type="entry name" value="DUF1285_N"/>
</dbReference>
<proteinExistence type="predicted"/>
<accession>A0AAW9DSM0</accession>
<comment type="caution">
    <text evidence="3">The sequence shown here is derived from an EMBL/GenBank/DDBJ whole genome shotgun (WGS) entry which is preliminary data.</text>
</comment>
<dbReference type="Gene3D" id="3.10.540.10">
    <property type="entry name" value="duf1285 like domain"/>
    <property type="match status" value="1"/>
</dbReference>
<dbReference type="InterPro" id="IPR010707">
    <property type="entry name" value="DUF1285"/>
</dbReference>
<dbReference type="RefSeq" id="WP_319615978.1">
    <property type="nucleotide sequence ID" value="NZ_JAWXYB010000018.1"/>
</dbReference>
<feature type="domain" description="DUF1285" evidence="1">
    <location>
        <begin position="14"/>
        <end position="75"/>
    </location>
</feature>
<name>A0AAW9DSM0_ACIAO</name>
<dbReference type="InterPro" id="IPR023361">
    <property type="entry name" value="DUF1285_beta_roll_sf"/>
</dbReference>
<dbReference type="InterPro" id="IPR048342">
    <property type="entry name" value="DUF1285_C"/>
</dbReference>
<feature type="domain" description="DUF1285" evidence="2">
    <location>
        <begin position="76"/>
        <end position="175"/>
    </location>
</feature>
<evidence type="ECO:0000313" key="4">
    <source>
        <dbReference type="Proteomes" id="UP001279553"/>
    </source>
</evidence>
<keyword evidence="4" id="KW-1185">Reference proteome</keyword>
<dbReference type="Proteomes" id="UP001279553">
    <property type="component" value="Unassembled WGS sequence"/>
</dbReference>
<evidence type="ECO:0000259" key="1">
    <source>
        <dbReference type="Pfam" id="PF06938"/>
    </source>
</evidence>
<dbReference type="AlphaFoldDB" id="A0AAW9DSM0"/>
<dbReference type="Gene3D" id="2.30.270.10">
    <property type="entry name" value="duf1285 protein"/>
    <property type="match status" value="1"/>
</dbReference>
<organism evidence="3 4">
    <name type="scientific">Acidiphilium acidophilum</name>
    <name type="common">Thiobacillus acidophilus</name>
    <dbReference type="NCBI Taxonomy" id="76588"/>
    <lineage>
        <taxon>Bacteria</taxon>
        <taxon>Pseudomonadati</taxon>
        <taxon>Pseudomonadota</taxon>
        <taxon>Alphaproteobacteria</taxon>
        <taxon>Acetobacterales</taxon>
        <taxon>Acidocellaceae</taxon>
        <taxon>Acidiphilium</taxon>
    </lineage>
</organism>
<evidence type="ECO:0000259" key="2">
    <source>
        <dbReference type="Pfam" id="PF21028"/>
    </source>
</evidence>
<evidence type="ECO:0000313" key="3">
    <source>
        <dbReference type="EMBL" id="MDX5931636.1"/>
    </source>
</evidence>
<gene>
    <name evidence="3" type="ORF">SIL87_12760</name>
</gene>
<reference evidence="3 4" key="1">
    <citation type="submission" date="2023-11" db="EMBL/GenBank/DDBJ databases">
        <title>MicrobeMod: A computational toolkit for identifying prokaryotic methylation and restriction-modification with nanopore sequencing.</title>
        <authorList>
            <person name="Crits-Christoph A."/>
            <person name="Kang S.C."/>
            <person name="Lee H."/>
            <person name="Ostrov N."/>
        </authorList>
    </citation>
    <scope>NUCLEOTIDE SEQUENCE [LARGE SCALE GENOMIC DNA]</scope>
    <source>
        <strain evidence="3 4">DSMZ 700</strain>
    </source>
</reference>
<protein>
    <submittedName>
        <fullName evidence="3">DUF1285 domain-containing protein</fullName>
    </submittedName>
</protein>
<dbReference type="Pfam" id="PF21028">
    <property type="entry name" value="DUF1285_C"/>
    <property type="match status" value="1"/>
</dbReference>